<dbReference type="InterPro" id="IPR001792">
    <property type="entry name" value="Acylphosphatase-like_dom"/>
</dbReference>
<evidence type="ECO:0000256" key="7">
    <source>
        <dbReference type="ARBA" id="ARBA00048220"/>
    </source>
</evidence>
<dbReference type="InterPro" id="IPR051060">
    <property type="entry name" value="Carbamoyltrans_HypF-like"/>
</dbReference>
<keyword evidence="13" id="KW-1185">Reference proteome</keyword>
<dbReference type="NCBIfam" id="TIGR00143">
    <property type="entry name" value="hypF"/>
    <property type="match status" value="1"/>
</dbReference>
<dbReference type="Proteomes" id="UP000676194">
    <property type="component" value="Chromosome"/>
</dbReference>
<dbReference type="RefSeq" id="WP_213497343.1">
    <property type="nucleotide sequence ID" value="NZ_CP074694.1"/>
</dbReference>
<keyword evidence="3 12" id="KW-0436">Ligase</keyword>
<name>A0A8E6B798_9BACT</name>
<protein>
    <recommendedName>
        <fullName evidence="8">Carbamoyltransferase</fullName>
        <ecNumber evidence="8">6.2.-.-</ecNumber>
    </recommendedName>
</protein>
<dbReference type="PROSITE" id="PS00150">
    <property type="entry name" value="ACYLPHOSPHATASE_1"/>
    <property type="match status" value="1"/>
</dbReference>
<dbReference type="InterPro" id="IPR006070">
    <property type="entry name" value="Sua5-like_dom"/>
</dbReference>
<dbReference type="Pfam" id="PF00708">
    <property type="entry name" value="Acylphosphatase"/>
    <property type="match status" value="1"/>
</dbReference>
<dbReference type="SUPFAM" id="SSF54975">
    <property type="entry name" value="Acylphosphatase/BLUF domain-like"/>
    <property type="match status" value="1"/>
</dbReference>
<dbReference type="PROSITE" id="PS51160">
    <property type="entry name" value="ACYLPHOSPHATASE_3"/>
    <property type="match status" value="1"/>
</dbReference>
<evidence type="ECO:0000256" key="8">
    <source>
        <dbReference type="PIRNR" id="PIRNR006256"/>
    </source>
</evidence>
<dbReference type="InterPro" id="IPR011125">
    <property type="entry name" value="Znf_HypF"/>
</dbReference>
<evidence type="ECO:0000259" key="10">
    <source>
        <dbReference type="PROSITE" id="PS51160"/>
    </source>
</evidence>
<dbReference type="Pfam" id="PF07503">
    <property type="entry name" value="zf-HYPF"/>
    <property type="match status" value="2"/>
</dbReference>
<evidence type="ECO:0000256" key="1">
    <source>
        <dbReference type="ARBA" id="ARBA00004711"/>
    </source>
</evidence>
<dbReference type="InterPro" id="IPR017968">
    <property type="entry name" value="Acylphosphatase_CS"/>
</dbReference>
<evidence type="ECO:0000256" key="4">
    <source>
        <dbReference type="ARBA" id="ARBA00022723"/>
    </source>
</evidence>
<dbReference type="Gene3D" id="3.30.420.40">
    <property type="match status" value="1"/>
</dbReference>
<dbReference type="Gene3D" id="3.30.420.360">
    <property type="match status" value="1"/>
</dbReference>
<dbReference type="InterPro" id="IPR036046">
    <property type="entry name" value="Acylphosphatase-like_dom_sf"/>
</dbReference>
<dbReference type="GO" id="GO:0051604">
    <property type="term" value="P:protein maturation"/>
    <property type="evidence" value="ECO:0007669"/>
    <property type="project" value="TreeGrafter"/>
</dbReference>
<feature type="active site" evidence="9">
    <location>
        <position position="27"/>
    </location>
</feature>
<dbReference type="InterPro" id="IPR055128">
    <property type="entry name" value="HypF_C_2"/>
</dbReference>
<dbReference type="UniPathway" id="UPA00335"/>
<feature type="domain" description="Acylphosphatase-like" evidence="10">
    <location>
        <begin position="12"/>
        <end position="98"/>
    </location>
</feature>
<dbReference type="EC" id="6.2.-.-" evidence="8"/>
<comment type="similarity">
    <text evidence="2 8">Belongs to the carbamoyltransferase HypF family.</text>
</comment>
<dbReference type="PANTHER" id="PTHR42959">
    <property type="entry name" value="CARBAMOYLTRANSFERASE"/>
    <property type="match status" value="1"/>
</dbReference>
<accession>A0A8E6B798</accession>
<evidence type="ECO:0000256" key="9">
    <source>
        <dbReference type="PROSITE-ProRule" id="PRU00520"/>
    </source>
</evidence>
<gene>
    <name evidence="12" type="primary">hypF</name>
    <name evidence="12" type="ORF">KIH39_00610</name>
</gene>
<dbReference type="GO" id="GO:0003998">
    <property type="term" value="F:acylphosphatase activity"/>
    <property type="evidence" value="ECO:0007669"/>
    <property type="project" value="UniProtKB-EC"/>
</dbReference>
<evidence type="ECO:0000256" key="2">
    <source>
        <dbReference type="ARBA" id="ARBA00008097"/>
    </source>
</evidence>
<dbReference type="InterPro" id="IPR041440">
    <property type="entry name" value="HypF_C"/>
</dbReference>
<comment type="catalytic activity">
    <reaction evidence="9">
        <text>an acyl phosphate + H2O = a carboxylate + phosphate + H(+)</text>
        <dbReference type="Rhea" id="RHEA:14965"/>
        <dbReference type="ChEBI" id="CHEBI:15377"/>
        <dbReference type="ChEBI" id="CHEBI:15378"/>
        <dbReference type="ChEBI" id="CHEBI:29067"/>
        <dbReference type="ChEBI" id="CHEBI:43474"/>
        <dbReference type="ChEBI" id="CHEBI:59918"/>
        <dbReference type="EC" id="3.6.1.7"/>
    </reaction>
</comment>
<keyword evidence="4" id="KW-0479">Metal-binding</keyword>
<comment type="pathway">
    <text evidence="1">Protein modification; [NiFe] hydrogenase maturation.</text>
</comment>
<dbReference type="PANTHER" id="PTHR42959:SF1">
    <property type="entry name" value="CARBAMOYLTRANSFERASE HYPF"/>
    <property type="match status" value="1"/>
</dbReference>
<keyword evidence="5" id="KW-0863">Zinc-finger</keyword>
<evidence type="ECO:0000259" key="11">
    <source>
        <dbReference type="PROSITE" id="PS51163"/>
    </source>
</evidence>
<sequence length="765" mass="84634">MDRPENLCQVSRYRFLVQGLVQGVGFRPFVYQLATRLQLAGHVSNSANGVTIEVQGTSDNLIQFRKDLIHQHPPLAYIQELQKQEIPFREEAGFQILPSTQTEVGRTSIPGDIAPCDDCLSELFDPQDRRYRYPFLNCTQCGPRYTVICSLPYDRLATTLAKFTMCTECLREYGDPADRRFHAEPIACSQCGPQVWLETNGRRVAEKEAAIKEAITRLERGEILAIKGIGGFHLACDASNESTVARLREKKGRGTKPLAVMIKNLELAQQYVEISLAEEELLLSPMQPIVLLQRKPNESSLAPAVAPGTNQLGLFLPYSPLHQLLLTDRPLVMTSGNGSNEPIVIANEEARDRLSVLCDAILMHDREITTPCDDSVVRIFENRLYPLRRSRGYAPLPVKLQKSGSTVLAVGGELKTTLCLAIEKSAYLSQHLGDLESPESHMALDRCAHHLLDLFRVKPDLIACDLHPGYLSSQWAERFARKLDLPLVKVQHHEAHLASLLADVSWSGNDLLGVCFDGTGFGTDRAIWGGEFFCFDKSRSKRVGHLKYVSLPGGDLSIKRPYRLALAHLWAAGIPWSEDIPAVAACPPAERAILRQQLEKNANCTPTSSMGRLFDAVSSLLGVNQLASYEGQPAVELETIADSGPQEPYPFEIISGNPCQIDPTPLLHAIVQDLVRQVPAATISARFHATIAEMICYFARLFRQQVGLGTLGLTGGVFQNMRLLKEVSQRLHNEKFTILTHQQVPANDGGISLGQCLIARGQISS</sequence>
<dbReference type="GO" id="GO:0016874">
    <property type="term" value="F:ligase activity"/>
    <property type="evidence" value="ECO:0007669"/>
    <property type="project" value="UniProtKB-UniRule"/>
</dbReference>
<dbReference type="Pfam" id="PF17788">
    <property type="entry name" value="HypF_C"/>
    <property type="match status" value="1"/>
</dbReference>
<evidence type="ECO:0000256" key="5">
    <source>
        <dbReference type="ARBA" id="ARBA00022771"/>
    </source>
</evidence>
<dbReference type="EMBL" id="CP074694">
    <property type="protein sequence ID" value="QVL32451.1"/>
    <property type="molecule type" value="Genomic_DNA"/>
</dbReference>
<dbReference type="PROSITE" id="PS51163">
    <property type="entry name" value="YRDC"/>
    <property type="match status" value="1"/>
</dbReference>
<keyword evidence="9" id="KW-0378">Hydrolase</keyword>
<dbReference type="FunFam" id="3.30.420.40:FF:000124">
    <property type="entry name" value="Carbamoyltransferase HypF"/>
    <property type="match status" value="1"/>
</dbReference>
<dbReference type="Pfam" id="PF01300">
    <property type="entry name" value="Sua5_yciO_yrdC"/>
    <property type="match status" value="1"/>
</dbReference>
<reference evidence="12" key="1">
    <citation type="submission" date="2021-05" db="EMBL/GenBank/DDBJ databases">
        <title>Complete genome sequence of the cellulolytic planctomycete Telmatocola sphagniphila SP2T and characterization of the first cellulase from planctomycetes.</title>
        <authorList>
            <person name="Rakitin A.L."/>
            <person name="Beletsky A.V."/>
            <person name="Naumoff D.G."/>
            <person name="Kulichevskaya I.S."/>
            <person name="Mardanov A.V."/>
            <person name="Ravin N.V."/>
            <person name="Dedysh S.N."/>
        </authorList>
    </citation>
    <scope>NUCLEOTIDE SEQUENCE</scope>
    <source>
        <strain evidence="12">SP2T</strain>
    </source>
</reference>
<evidence type="ECO:0000313" key="13">
    <source>
        <dbReference type="Proteomes" id="UP000676194"/>
    </source>
</evidence>
<feature type="active site" evidence="9">
    <location>
        <position position="45"/>
    </location>
</feature>
<proteinExistence type="inferred from homology"/>
<dbReference type="KEGG" id="tsph:KIH39_00610"/>
<evidence type="ECO:0000256" key="6">
    <source>
        <dbReference type="ARBA" id="ARBA00022833"/>
    </source>
</evidence>
<evidence type="ECO:0000256" key="3">
    <source>
        <dbReference type="ARBA" id="ARBA00022598"/>
    </source>
</evidence>
<dbReference type="InterPro" id="IPR004421">
    <property type="entry name" value="Carbamoyltransferase_HypF"/>
</dbReference>
<dbReference type="Gene3D" id="3.90.870.50">
    <property type="match status" value="1"/>
</dbReference>
<feature type="domain" description="YrdC-like" evidence="11">
    <location>
        <begin position="208"/>
        <end position="392"/>
    </location>
</feature>
<dbReference type="Pfam" id="PF22521">
    <property type="entry name" value="HypF_C_2"/>
    <property type="match status" value="1"/>
</dbReference>
<dbReference type="InterPro" id="IPR017945">
    <property type="entry name" value="DHBP_synth_RibB-like_a/b_dom"/>
</dbReference>
<organism evidence="12 13">
    <name type="scientific">Telmatocola sphagniphila</name>
    <dbReference type="NCBI Taxonomy" id="1123043"/>
    <lineage>
        <taxon>Bacteria</taxon>
        <taxon>Pseudomonadati</taxon>
        <taxon>Planctomycetota</taxon>
        <taxon>Planctomycetia</taxon>
        <taxon>Gemmatales</taxon>
        <taxon>Gemmataceae</taxon>
    </lineage>
</organism>
<dbReference type="PIRSF" id="PIRSF006256">
    <property type="entry name" value="CMPcnvr_hdrg_mat"/>
    <property type="match status" value="1"/>
</dbReference>
<dbReference type="GO" id="GO:0008270">
    <property type="term" value="F:zinc ion binding"/>
    <property type="evidence" value="ECO:0007669"/>
    <property type="project" value="UniProtKB-KW"/>
</dbReference>
<evidence type="ECO:0000313" key="12">
    <source>
        <dbReference type="EMBL" id="QVL32451.1"/>
    </source>
</evidence>
<dbReference type="Gene3D" id="3.30.110.120">
    <property type="match status" value="1"/>
</dbReference>
<dbReference type="AlphaFoldDB" id="A0A8E6B798"/>
<dbReference type="GO" id="GO:0003725">
    <property type="term" value="F:double-stranded RNA binding"/>
    <property type="evidence" value="ECO:0007669"/>
    <property type="project" value="InterPro"/>
</dbReference>
<keyword evidence="6" id="KW-0862">Zinc</keyword>
<dbReference type="GO" id="GO:0016743">
    <property type="term" value="F:carboxyl- or carbamoyltransferase activity"/>
    <property type="evidence" value="ECO:0007669"/>
    <property type="project" value="UniProtKB-UniRule"/>
</dbReference>
<dbReference type="SUPFAM" id="SSF55821">
    <property type="entry name" value="YrdC/RibB"/>
    <property type="match status" value="1"/>
</dbReference>
<comment type="catalytic activity">
    <reaction evidence="7">
        <text>C-terminal L-cysteinyl-[HypE protein] + carbamoyl phosphate + ATP + H2O = C-terminal S-carboxamide-L-cysteinyl-[HypE protein] + AMP + phosphate + diphosphate + H(+)</text>
        <dbReference type="Rhea" id="RHEA:55636"/>
        <dbReference type="Rhea" id="RHEA-COMP:14247"/>
        <dbReference type="Rhea" id="RHEA-COMP:14392"/>
        <dbReference type="ChEBI" id="CHEBI:15377"/>
        <dbReference type="ChEBI" id="CHEBI:15378"/>
        <dbReference type="ChEBI" id="CHEBI:30616"/>
        <dbReference type="ChEBI" id="CHEBI:33019"/>
        <dbReference type="ChEBI" id="CHEBI:43474"/>
        <dbReference type="ChEBI" id="CHEBI:58228"/>
        <dbReference type="ChEBI" id="CHEBI:76913"/>
        <dbReference type="ChEBI" id="CHEBI:139126"/>
        <dbReference type="ChEBI" id="CHEBI:456215"/>
    </reaction>
</comment>